<dbReference type="FunFam" id="3.40.640.10:FF:000010">
    <property type="entry name" value="Phosphoserine aminotransferase"/>
    <property type="match status" value="1"/>
</dbReference>
<evidence type="ECO:0000256" key="9">
    <source>
        <dbReference type="ARBA" id="ARBA00023299"/>
    </source>
</evidence>
<protein>
    <recommendedName>
        <fullName evidence="4">phosphoserine transaminase</fullName>
        <ecNumber evidence="4">2.6.1.52</ecNumber>
    </recommendedName>
</protein>
<evidence type="ECO:0000256" key="6">
    <source>
        <dbReference type="ARBA" id="ARBA00022605"/>
    </source>
</evidence>
<reference evidence="13" key="1">
    <citation type="submission" date="2022-11" db="UniProtKB">
        <authorList>
            <consortium name="WormBaseParasite"/>
        </authorList>
    </citation>
    <scope>IDENTIFICATION</scope>
</reference>
<keyword evidence="6" id="KW-0028">Amino-acid biosynthesis</keyword>
<comment type="catalytic activity">
    <reaction evidence="10">
        <text>O-phospho-L-serine + 2-oxoglutarate = 3-phosphooxypyruvate + L-glutamate</text>
        <dbReference type="Rhea" id="RHEA:14329"/>
        <dbReference type="ChEBI" id="CHEBI:16810"/>
        <dbReference type="ChEBI" id="CHEBI:18110"/>
        <dbReference type="ChEBI" id="CHEBI:29985"/>
        <dbReference type="ChEBI" id="CHEBI:57524"/>
        <dbReference type="EC" id="2.6.1.52"/>
    </reaction>
</comment>
<dbReference type="PANTHER" id="PTHR43247:SF1">
    <property type="entry name" value="PHOSPHOSERINE AMINOTRANSFERASE"/>
    <property type="match status" value="1"/>
</dbReference>
<dbReference type="SUPFAM" id="SSF53383">
    <property type="entry name" value="PLP-dependent transferases"/>
    <property type="match status" value="1"/>
</dbReference>
<dbReference type="GO" id="GO:0006564">
    <property type="term" value="P:L-serine biosynthetic process"/>
    <property type="evidence" value="ECO:0007669"/>
    <property type="project" value="UniProtKB-KW"/>
</dbReference>
<dbReference type="GO" id="GO:0004648">
    <property type="term" value="F:O-phospho-L-serine:2-oxoglutarate aminotransferase activity"/>
    <property type="evidence" value="ECO:0007669"/>
    <property type="project" value="UniProtKB-EC"/>
</dbReference>
<keyword evidence="5" id="KW-0032">Aminotransferase</keyword>
<evidence type="ECO:0000259" key="11">
    <source>
        <dbReference type="Pfam" id="PF00266"/>
    </source>
</evidence>
<evidence type="ECO:0000256" key="10">
    <source>
        <dbReference type="ARBA" id="ARBA00049007"/>
    </source>
</evidence>
<comment type="cofactor">
    <cofactor evidence="1">
        <name>pyridoxal 5'-phosphate</name>
        <dbReference type="ChEBI" id="CHEBI:597326"/>
    </cofactor>
</comment>
<accession>A0A915KWF0</accession>
<evidence type="ECO:0000256" key="8">
    <source>
        <dbReference type="ARBA" id="ARBA00022898"/>
    </source>
</evidence>
<comment type="pathway">
    <text evidence="2">Amino-acid biosynthesis; L-serine biosynthesis; L-serine from 3-phospho-D-glycerate: step 2/3.</text>
</comment>
<comment type="similarity">
    <text evidence="3">Belongs to the class-V pyridoxal-phosphate-dependent aminotransferase family. SerC subfamily.</text>
</comment>
<keyword evidence="7" id="KW-0808">Transferase</keyword>
<dbReference type="GO" id="GO:0005737">
    <property type="term" value="C:cytoplasm"/>
    <property type="evidence" value="ECO:0007669"/>
    <property type="project" value="TreeGrafter"/>
</dbReference>
<evidence type="ECO:0000256" key="1">
    <source>
        <dbReference type="ARBA" id="ARBA00001933"/>
    </source>
</evidence>
<feature type="domain" description="Aminotransferase class V" evidence="11">
    <location>
        <begin position="1"/>
        <end position="183"/>
    </location>
</feature>
<dbReference type="InterPro" id="IPR015424">
    <property type="entry name" value="PyrdxlP-dep_Trfase"/>
</dbReference>
<dbReference type="InterPro" id="IPR015421">
    <property type="entry name" value="PyrdxlP-dep_Trfase_major"/>
</dbReference>
<evidence type="ECO:0000313" key="12">
    <source>
        <dbReference type="Proteomes" id="UP000887565"/>
    </source>
</evidence>
<evidence type="ECO:0000256" key="7">
    <source>
        <dbReference type="ARBA" id="ARBA00022679"/>
    </source>
</evidence>
<keyword evidence="9" id="KW-0718">Serine biosynthesis</keyword>
<dbReference type="GO" id="GO:0030170">
    <property type="term" value="F:pyridoxal phosphate binding"/>
    <property type="evidence" value="ECO:0007669"/>
    <property type="project" value="TreeGrafter"/>
</dbReference>
<evidence type="ECO:0000256" key="2">
    <source>
        <dbReference type="ARBA" id="ARBA00005099"/>
    </source>
</evidence>
<evidence type="ECO:0000256" key="4">
    <source>
        <dbReference type="ARBA" id="ARBA00013030"/>
    </source>
</evidence>
<dbReference type="PANTHER" id="PTHR43247">
    <property type="entry name" value="PHOSPHOSERINE AMINOTRANSFERASE"/>
    <property type="match status" value="1"/>
</dbReference>
<evidence type="ECO:0000313" key="13">
    <source>
        <dbReference type="WBParaSite" id="nRc.2.0.1.t42479-RA"/>
    </source>
</evidence>
<dbReference type="OMA" id="IMENCCR"/>
<dbReference type="WBParaSite" id="nRc.2.0.1.t42479-RA">
    <property type="protein sequence ID" value="nRc.2.0.1.t42479-RA"/>
    <property type="gene ID" value="nRc.2.0.1.g42479"/>
</dbReference>
<dbReference type="InterPro" id="IPR000192">
    <property type="entry name" value="Aminotrans_V_dom"/>
</dbReference>
<keyword evidence="12" id="KW-1185">Reference proteome</keyword>
<dbReference type="Proteomes" id="UP000887565">
    <property type="component" value="Unplaced"/>
</dbReference>
<dbReference type="Gene3D" id="3.40.640.10">
    <property type="entry name" value="Type I PLP-dependent aspartate aminotransferase-like (Major domain)"/>
    <property type="match status" value="1"/>
</dbReference>
<dbReference type="Pfam" id="PF00266">
    <property type="entry name" value="Aminotran_5"/>
    <property type="match status" value="1"/>
</dbReference>
<proteinExistence type="inferred from homology"/>
<dbReference type="AlphaFoldDB" id="A0A915KWF0"/>
<organism evidence="12 13">
    <name type="scientific">Romanomermis culicivorax</name>
    <name type="common">Nematode worm</name>
    <dbReference type="NCBI Taxonomy" id="13658"/>
    <lineage>
        <taxon>Eukaryota</taxon>
        <taxon>Metazoa</taxon>
        <taxon>Ecdysozoa</taxon>
        <taxon>Nematoda</taxon>
        <taxon>Enoplea</taxon>
        <taxon>Dorylaimia</taxon>
        <taxon>Mermithida</taxon>
        <taxon>Mermithoidea</taxon>
        <taxon>Mermithidae</taxon>
        <taxon>Romanomermis</taxon>
    </lineage>
</organism>
<sequence>NIPSNYQVLFIQGGGTGQFAGVPLNLKNLTKSETADYLVTGSWSAKAAKEADKYLHINKVLNPPLKKYTCIPEQSTWHTSDEAAYFYYCSNETIEGVEFRHPPDTKNVPLVADISSNALSAPVAVNKHALLFAGSQKNLGTSGVTVVIVRDDLIGHADRNCPSVLDYKTMHQSNSTYNTPPVFCPI</sequence>
<keyword evidence="8" id="KW-0663">Pyridoxal phosphate</keyword>
<dbReference type="InterPro" id="IPR022278">
    <property type="entry name" value="Pser_aminoTfrase"/>
</dbReference>
<evidence type="ECO:0000256" key="5">
    <source>
        <dbReference type="ARBA" id="ARBA00022576"/>
    </source>
</evidence>
<dbReference type="EC" id="2.6.1.52" evidence="4"/>
<name>A0A915KWF0_ROMCU</name>
<evidence type="ECO:0000256" key="3">
    <source>
        <dbReference type="ARBA" id="ARBA00006904"/>
    </source>
</evidence>